<dbReference type="OrthoDB" id="9807890at2"/>
<sequence>MSTYAIGDIHGCLDSLQRLLEHVNFDPAADRLWLTGDLVNRGPNALATLRWVYKNAGFIDVVLGNHDLNMLAVAAVERVYGSGAARVAKGVANIRMRPSDTFGEILAAPDRDELLGWLQKQPLVLTRDRDVMVHAALLPQWSVEDALRLSGEVQRALKAHLPALPDDAERLGLNQGDWDKKNERFFDSLYGNKPGRWSGDLEGATRLRVIINAMTRLRVCEADGTMAFDYSATLADMPEQRRPWFSLPDPAWAGHTVIFGHWSAIGVYQQADPRAPSRMQVIGLDSGCVWGNTLSALRLEDRAIFRVTSELAERSA</sequence>
<dbReference type="InterPro" id="IPR004617">
    <property type="entry name" value="ApaH"/>
</dbReference>
<protein>
    <recommendedName>
        <fullName evidence="3">bis(5'-nucleosyl)-tetraphosphatase (symmetrical)</fullName>
        <ecNumber evidence="3">3.6.1.41</ecNumber>
    </recommendedName>
    <alternativeName>
        <fullName evidence="6">Ap4A hydrolase</fullName>
    </alternativeName>
    <alternativeName>
        <fullName evidence="5">Diadenosine 5',5'''-P1,P4-tetraphosphate pyrophosphohydrolase</fullName>
    </alternativeName>
    <alternativeName>
        <fullName evidence="7">Diadenosine tetraphosphatase</fullName>
    </alternativeName>
</protein>
<keyword evidence="10" id="KW-1185">Reference proteome</keyword>
<proteinExistence type="inferred from homology"/>
<gene>
    <name evidence="9" type="ORF">DN745_18465</name>
</gene>
<evidence type="ECO:0000256" key="4">
    <source>
        <dbReference type="ARBA" id="ARBA00022801"/>
    </source>
</evidence>
<dbReference type="AlphaFoldDB" id="A0A2Z4FQ53"/>
<comment type="similarity">
    <text evidence="2">Belongs to the Ap4A hydrolase family.</text>
</comment>
<name>A0A2Z4FQ53_9DELT</name>
<comment type="function">
    <text evidence="1">Hydrolyzes diadenosine 5',5'''-P1,P4-tetraphosphate to yield ADP.</text>
</comment>
<dbReference type="PIRSF" id="PIRSF000903">
    <property type="entry name" value="B5n-ttraPtase_sm"/>
    <property type="match status" value="1"/>
</dbReference>
<dbReference type="SUPFAM" id="SSF56300">
    <property type="entry name" value="Metallo-dependent phosphatases"/>
    <property type="match status" value="1"/>
</dbReference>
<evidence type="ECO:0000256" key="5">
    <source>
        <dbReference type="ARBA" id="ARBA00031248"/>
    </source>
</evidence>
<evidence type="ECO:0000256" key="8">
    <source>
        <dbReference type="ARBA" id="ARBA00049417"/>
    </source>
</evidence>
<evidence type="ECO:0000313" key="10">
    <source>
        <dbReference type="Proteomes" id="UP000249799"/>
    </source>
</evidence>
<dbReference type="Proteomes" id="UP000249799">
    <property type="component" value="Chromosome"/>
</dbReference>
<evidence type="ECO:0000256" key="7">
    <source>
        <dbReference type="ARBA" id="ARBA00033210"/>
    </source>
</evidence>
<dbReference type="InterPro" id="IPR004843">
    <property type="entry name" value="Calcineurin-like_PHP"/>
</dbReference>
<dbReference type="RefSeq" id="WP_111337256.1">
    <property type="nucleotide sequence ID" value="NZ_CP030032.1"/>
</dbReference>
<organism evidence="9 10">
    <name type="scientific">Bradymonas sediminis</name>
    <dbReference type="NCBI Taxonomy" id="1548548"/>
    <lineage>
        <taxon>Bacteria</taxon>
        <taxon>Deltaproteobacteria</taxon>
        <taxon>Bradymonadales</taxon>
        <taxon>Bradymonadaceae</taxon>
        <taxon>Bradymonas</taxon>
    </lineage>
</organism>
<dbReference type="GO" id="GO:0008803">
    <property type="term" value="F:bis(5'-nucleosyl)-tetraphosphatase (symmetrical) activity"/>
    <property type="evidence" value="ECO:0007669"/>
    <property type="project" value="UniProtKB-EC"/>
</dbReference>
<evidence type="ECO:0000313" key="9">
    <source>
        <dbReference type="EMBL" id="AWV91201.1"/>
    </source>
</evidence>
<evidence type="ECO:0000256" key="6">
    <source>
        <dbReference type="ARBA" id="ARBA00032248"/>
    </source>
</evidence>
<evidence type="ECO:0000256" key="1">
    <source>
        <dbReference type="ARBA" id="ARBA00003413"/>
    </source>
</evidence>
<comment type="catalytic activity">
    <reaction evidence="8">
        <text>P(1),P(4)-bis(5'-adenosyl) tetraphosphate + H2O = 2 ADP + 2 H(+)</text>
        <dbReference type="Rhea" id="RHEA:24252"/>
        <dbReference type="ChEBI" id="CHEBI:15377"/>
        <dbReference type="ChEBI" id="CHEBI:15378"/>
        <dbReference type="ChEBI" id="CHEBI:58141"/>
        <dbReference type="ChEBI" id="CHEBI:456216"/>
        <dbReference type="EC" id="3.6.1.41"/>
    </reaction>
</comment>
<dbReference type="PANTHER" id="PTHR40942:SF4">
    <property type="entry name" value="CYTOCHROME C5"/>
    <property type="match status" value="1"/>
</dbReference>
<dbReference type="InterPro" id="IPR029052">
    <property type="entry name" value="Metallo-depent_PP-like"/>
</dbReference>
<dbReference type="EMBL" id="CP030032">
    <property type="protein sequence ID" value="AWV91201.1"/>
    <property type="molecule type" value="Genomic_DNA"/>
</dbReference>
<dbReference type="PANTHER" id="PTHR40942">
    <property type="match status" value="1"/>
</dbReference>
<dbReference type="EC" id="3.6.1.41" evidence="3"/>
<evidence type="ECO:0000256" key="3">
    <source>
        <dbReference type="ARBA" id="ARBA00012506"/>
    </source>
</evidence>
<dbReference type="Gene3D" id="3.60.21.10">
    <property type="match status" value="1"/>
</dbReference>
<keyword evidence="4" id="KW-0378">Hydrolase</keyword>
<evidence type="ECO:0000256" key="2">
    <source>
        <dbReference type="ARBA" id="ARBA00005419"/>
    </source>
</evidence>
<dbReference type="Pfam" id="PF00149">
    <property type="entry name" value="Metallophos"/>
    <property type="match status" value="1"/>
</dbReference>
<reference evidence="9 10" key="1">
    <citation type="submission" date="2018-06" db="EMBL/GenBank/DDBJ databases">
        <title>Lujinxingia sediminis gen. nov. sp. nov., a new facultative anaerobic member of the class Deltaproteobacteria, and proposal of Lujinxingaceae fam. nov.</title>
        <authorList>
            <person name="Guo L.-Y."/>
            <person name="Li C.-M."/>
            <person name="Wang S."/>
            <person name="Du Z.-J."/>
        </authorList>
    </citation>
    <scope>NUCLEOTIDE SEQUENCE [LARGE SCALE GENOMIC DNA]</scope>
    <source>
        <strain evidence="9 10">FA350</strain>
    </source>
</reference>
<dbReference type="CDD" id="cd07422">
    <property type="entry name" value="MPP_ApaH"/>
    <property type="match status" value="1"/>
</dbReference>
<accession>A0A2Z4FQ53</accession>
<dbReference type="KEGG" id="bsed:DN745_18465"/>